<proteinExistence type="predicted"/>
<organism evidence="1 2">
    <name type="scientific">Russula earlei</name>
    <dbReference type="NCBI Taxonomy" id="71964"/>
    <lineage>
        <taxon>Eukaryota</taxon>
        <taxon>Fungi</taxon>
        <taxon>Dikarya</taxon>
        <taxon>Basidiomycota</taxon>
        <taxon>Agaricomycotina</taxon>
        <taxon>Agaricomycetes</taxon>
        <taxon>Russulales</taxon>
        <taxon>Russulaceae</taxon>
        <taxon>Russula</taxon>
    </lineage>
</organism>
<evidence type="ECO:0000313" key="2">
    <source>
        <dbReference type="Proteomes" id="UP001207468"/>
    </source>
</evidence>
<dbReference type="Proteomes" id="UP001207468">
    <property type="component" value="Unassembled WGS sequence"/>
</dbReference>
<comment type="caution">
    <text evidence="1">The sequence shown here is derived from an EMBL/GenBank/DDBJ whole genome shotgun (WGS) entry which is preliminary data.</text>
</comment>
<accession>A0ACC0TYS4</accession>
<keyword evidence="2" id="KW-1185">Reference proteome</keyword>
<dbReference type="EMBL" id="JAGFNK010000321">
    <property type="protein sequence ID" value="KAI9452999.1"/>
    <property type="molecule type" value="Genomic_DNA"/>
</dbReference>
<gene>
    <name evidence="1" type="ORF">F5148DRAFT_1018698</name>
</gene>
<protein>
    <submittedName>
        <fullName evidence="1">Ammonium transporter</fullName>
    </submittedName>
</protein>
<evidence type="ECO:0000313" key="1">
    <source>
        <dbReference type="EMBL" id="KAI9452999.1"/>
    </source>
</evidence>
<reference evidence="1" key="1">
    <citation type="submission" date="2021-03" db="EMBL/GenBank/DDBJ databases">
        <title>Evolutionary priming and transition to the ectomycorrhizal habit in an iconic lineage of mushroom-forming fungi: is preadaptation a requirement?</title>
        <authorList>
            <consortium name="DOE Joint Genome Institute"/>
            <person name="Looney B.P."/>
            <person name="Miyauchi S."/>
            <person name="Morin E."/>
            <person name="Drula E."/>
            <person name="Courty P.E."/>
            <person name="Chicoki N."/>
            <person name="Fauchery L."/>
            <person name="Kohler A."/>
            <person name="Kuo A."/>
            <person name="LaButti K."/>
            <person name="Pangilinan J."/>
            <person name="Lipzen A."/>
            <person name="Riley R."/>
            <person name="Andreopoulos W."/>
            <person name="He G."/>
            <person name="Johnson J."/>
            <person name="Barry K.W."/>
            <person name="Grigoriev I.V."/>
            <person name="Nagy L."/>
            <person name="Hibbett D."/>
            <person name="Henrissat B."/>
            <person name="Matheny P.B."/>
            <person name="Labbe J."/>
            <person name="Martin A.F."/>
        </authorList>
    </citation>
    <scope>NUCLEOTIDE SEQUENCE</scope>
    <source>
        <strain evidence="1">BPL698</strain>
    </source>
</reference>
<name>A0ACC0TYS4_9AGAM</name>
<sequence length="488" mass="52593">MVNITYDASGSIDWFNPATGTVQVYNPGNIAWIIAATALVWIMIPGVGYFYSGLLRRKNALSMIWLSVVTLAVVSFQWFFWGFSLAFSDTAGQFIGDLRYFGLKNVLLQPSVGSPMIPSLMFCVYQLMFAAITPMLAIGALAEHGRLGPSILFIFIWSTIVYDPIACWTWNPNGWSNRRGVYDFAGGTPVHISSGTAGLAISIFLRKRRDYGTPRLAYKPHNSSYVVLGTVFLWFGWFGFNGGSALAANLRAIQACIVTNLAASVAGLTWMLIDYRLERKWSAVGFCSGAVAGLVAITPGSGFVGSPAAVCFGVLAGAICNFATQLKFFFRYDDALDIFAVHAIGGLVGNVLTGIFAQKSVAGFDGITVIKGGWLDGYFVQLGWQLANSCAGFGYSFAVTTAILWVMHYIPGLSLRCDEEAEIVGIDSYDMGEFAYDYVGLEVDLGVADIEGGLERERINATSGGREPHHGHHVVDADSNGGGITKGG</sequence>